<evidence type="ECO:0000256" key="8">
    <source>
        <dbReference type="ARBA" id="ARBA00051250"/>
    </source>
</evidence>
<comment type="similarity">
    <text evidence="2">Belongs to the TfdA dioxygenase family.</text>
</comment>
<evidence type="ECO:0000256" key="7">
    <source>
        <dbReference type="ARBA" id="ARBA00050529"/>
    </source>
</evidence>
<evidence type="ECO:0000256" key="5">
    <source>
        <dbReference type="ARBA" id="ARBA00023002"/>
    </source>
</evidence>
<keyword evidence="3" id="KW-0479">Metal-binding</keyword>
<dbReference type="SUPFAM" id="SSF51197">
    <property type="entry name" value="Clavaminate synthase-like"/>
    <property type="match status" value="1"/>
</dbReference>
<reference evidence="13 15" key="1">
    <citation type="journal article" date="2014" name="Genome Announc.">
        <title>Draft Genome Sequence of Bacillus alcalophilus AV1934, a Classic Alkaliphile Isolated from Human Feces in 1934.</title>
        <authorList>
            <person name="Attie O."/>
            <person name="Jayaprakash A."/>
            <person name="Shah H."/>
            <person name="Paulsen I.T."/>
            <person name="Morino M."/>
            <person name="Takahashi Y."/>
            <person name="Narumi I."/>
            <person name="Sachidanandam R."/>
            <person name="Satoh K."/>
            <person name="Ito M."/>
            <person name="Krulwich T.A."/>
        </authorList>
    </citation>
    <scope>NUCLEOTIDE SEQUENCE [LARGE SCALE GENOMIC DNA]</scope>
    <source>
        <strain evidence="13 15">AV1934</strain>
    </source>
</reference>
<dbReference type="Proteomes" id="UP000002754">
    <property type="component" value="Unassembled WGS sequence"/>
</dbReference>
<protein>
    <recommendedName>
        <fullName evidence="10">Alpha-ketoglutarate-dependent sulfate ester dioxygenase</fullName>
        <ecNumber evidence="9">1.14.11.77</ecNumber>
    </recommendedName>
    <alternativeName>
        <fullName evidence="11">Type II alkyl sulfatase</fullName>
    </alternativeName>
</protein>
<evidence type="ECO:0000256" key="3">
    <source>
        <dbReference type="ARBA" id="ARBA00022723"/>
    </source>
</evidence>
<dbReference type="Proteomes" id="UP000297014">
    <property type="component" value="Unassembled WGS sequence"/>
</dbReference>
<evidence type="ECO:0000259" key="12">
    <source>
        <dbReference type="Pfam" id="PF02668"/>
    </source>
</evidence>
<feature type="domain" description="TauD/TfdA-like" evidence="12">
    <location>
        <begin position="15"/>
        <end position="279"/>
    </location>
</feature>
<dbReference type="InterPro" id="IPR051323">
    <property type="entry name" value="AtsK-like"/>
</dbReference>
<dbReference type="EMBL" id="ALPT02000006">
    <property type="protein sequence ID" value="KGA98695.1"/>
    <property type="molecule type" value="Genomic_DNA"/>
</dbReference>
<evidence type="ECO:0000256" key="11">
    <source>
        <dbReference type="ARBA" id="ARBA00078517"/>
    </source>
</evidence>
<organism evidence="13 15">
    <name type="scientific">Alkalihalobacillus alcalophilus ATCC 27647 = CGMCC 1.3604</name>
    <dbReference type="NCBI Taxonomy" id="1218173"/>
    <lineage>
        <taxon>Bacteria</taxon>
        <taxon>Bacillati</taxon>
        <taxon>Bacillota</taxon>
        <taxon>Bacilli</taxon>
        <taxon>Bacillales</taxon>
        <taxon>Bacillaceae</taxon>
        <taxon>Alkalihalobacillus</taxon>
    </lineage>
</organism>
<dbReference type="STRING" id="1218173.BALCAV_0202785"/>
<dbReference type="GO" id="GO:0016706">
    <property type="term" value="F:2-oxoglutarate-dependent dioxygenase activity"/>
    <property type="evidence" value="ECO:0007669"/>
    <property type="project" value="TreeGrafter"/>
</dbReference>
<evidence type="ECO:0000256" key="6">
    <source>
        <dbReference type="ARBA" id="ARBA00023004"/>
    </source>
</evidence>
<evidence type="ECO:0000313" key="15">
    <source>
        <dbReference type="Proteomes" id="UP000002754"/>
    </source>
</evidence>
<comment type="caution">
    <text evidence="13">The sequence shown here is derived from an EMBL/GenBank/DDBJ whole genome shotgun (WGS) entry which is preliminary data.</text>
</comment>
<evidence type="ECO:0000313" key="16">
    <source>
        <dbReference type="Proteomes" id="UP000297014"/>
    </source>
</evidence>
<evidence type="ECO:0000256" key="9">
    <source>
        <dbReference type="ARBA" id="ARBA00066614"/>
    </source>
</evidence>
<proteinExistence type="inferred from homology"/>
<dbReference type="InterPro" id="IPR003819">
    <property type="entry name" value="TauD/TfdA-like"/>
</dbReference>
<dbReference type="OrthoDB" id="581608at2"/>
<comment type="catalytic activity">
    <reaction evidence="7">
        <text>a primary linear alkyl sulfate ester + 2-oxoglutarate + O2 = an aldehyde + sulfate + succinate + CO2 + H(+)</text>
        <dbReference type="Rhea" id="RHEA:65716"/>
        <dbReference type="ChEBI" id="CHEBI:15378"/>
        <dbReference type="ChEBI" id="CHEBI:15379"/>
        <dbReference type="ChEBI" id="CHEBI:16189"/>
        <dbReference type="ChEBI" id="CHEBI:16526"/>
        <dbReference type="ChEBI" id="CHEBI:16810"/>
        <dbReference type="ChEBI" id="CHEBI:17478"/>
        <dbReference type="ChEBI" id="CHEBI:30031"/>
        <dbReference type="ChEBI" id="CHEBI:157685"/>
        <dbReference type="EC" id="1.14.11.77"/>
    </reaction>
</comment>
<reference evidence="14 16" key="2">
    <citation type="submission" date="2014-01" db="EMBL/GenBank/DDBJ databases">
        <title>Draft genome sequencing of Bacillus alcalophilus CGMCC 1.3604.</title>
        <authorList>
            <person name="Yang J."/>
            <person name="Diao L."/>
            <person name="Yang S."/>
        </authorList>
    </citation>
    <scope>NUCLEOTIDE SEQUENCE [LARGE SCALE GENOMIC DNA]</scope>
    <source>
        <strain evidence="14 16">CGMCC 1.3604</strain>
    </source>
</reference>
<dbReference type="Pfam" id="PF02668">
    <property type="entry name" value="TauD"/>
    <property type="match status" value="1"/>
</dbReference>
<comment type="cofactor">
    <cofactor evidence="1">
        <name>Fe(2+)</name>
        <dbReference type="ChEBI" id="CHEBI:29033"/>
    </cofactor>
</comment>
<accession>A0A094XIX1</accession>
<evidence type="ECO:0000256" key="4">
    <source>
        <dbReference type="ARBA" id="ARBA00022964"/>
    </source>
</evidence>
<dbReference type="EMBL" id="JALP01000196">
    <property type="protein sequence ID" value="THG89766.1"/>
    <property type="molecule type" value="Genomic_DNA"/>
</dbReference>
<dbReference type="GO" id="GO:0046872">
    <property type="term" value="F:metal ion binding"/>
    <property type="evidence" value="ECO:0007669"/>
    <property type="project" value="UniProtKB-KW"/>
</dbReference>
<keyword evidence="4 13" id="KW-0223">Dioxygenase</keyword>
<evidence type="ECO:0000256" key="10">
    <source>
        <dbReference type="ARBA" id="ARBA00067109"/>
    </source>
</evidence>
<evidence type="ECO:0000313" key="13">
    <source>
        <dbReference type="EMBL" id="KGA98695.1"/>
    </source>
</evidence>
<dbReference type="RefSeq" id="WP_003323374.1">
    <property type="nucleotide sequence ID" value="NZ_ALPT02000006.1"/>
</dbReference>
<dbReference type="FunFam" id="3.60.130.10:FF:000002">
    <property type="entry name" value="Alpha-ketoglutarate-dependent taurine dioxygenase"/>
    <property type="match status" value="1"/>
</dbReference>
<comment type="catalytic activity">
    <reaction evidence="8">
        <text>2-ethylhexyl sulfate + 2-oxoglutarate + O2 = 2-ethylhexanal + sulfate + succinate + CO2 + H(+)</text>
        <dbReference type="Rhea" id="RHEA:47620"/>
        <dbReference type="ChEBI" id="CHEBI:15378"/>
        <dbReference type="ChEBI" id="CHEBI:15379"/>
        <dbReference type="ChEBI" id="CHEBI:16189"/>
        <dbReference type="ChEBI" id="CHEBI:16526"/>
        <dbReference type="ChEBI" id="CHEBI:16810"/>
        <dbReference type="ChEBI" id="CHEBI:30031"/>
        <dbReference type="ChEBI" id="CHEBI:87808"/>
        <dbReference type="ChEBI" id="CHEBI:87809"/>
        <dbReference type="EC" id="1.14.11.77"/>
    </reaction>
</comment>
<sequence>MSILNEKENKTKVEVKQVSGRIGAVVTGIKLTGSLDEETTKIVENALLKHKVLFFRNQTHLTDSEQEAFARLLGEPISHPTVPVKEGTKHILELDSDKGGRADAWHTDVTFTIDYPKITILRSVKVPEFGGDTVWANTVEAYEHLPESLKTLAQQLWAVHSNDFDYAARRPTAKKEAVERYKNVFASKVIETEHPVVRTHPETGEQTLLLGSFVKRISGLSSSASAHLIALFQEYITKLENTVRWQWQEGDVVIWDNRATQHYAINDYEGAHRVMSRVTLKGSIPYNIVGEESKPYS</sequence>
<dbReference type="PANTHER" id="PTHR30468:SF5">
    <property type="entry name" value="ALPHA-KETOGLUTARATE-DEPENDENT SULFATE ESTER DIOXYGENASE"/>
    <property type="match status" value="1"/>
</dbReference>
<dbReference type="Gene3D" id="3.60.130.10">
    <property type="entry name" value="Clavaminate synthase-like"/>
    <property type="match status" value="1"/>
</dbReference>
<dbReference type="AlphaFoldDB" id="A0A094XIX1"/>
<gene>
    <name evidence="14" type="ORF">AJ85_15205</name>
    <name evidence="13" type="ORF">BALCAV_0202785</name>
</gene>
<dbReference type="GO" id="GO:0005737">
    <property type="term" value="C:cytoplasm"/>
    <property type="evidence" value="ECO:0007669"/>
    <property type="project" value="TreeGrafter"/>
</dbReference>
<evidence type="ECO:0000313" key="14">
    <source>
        <dbReference type="EMBL" id="THG89766.1"/>
    </source>
</evidence>
<dbReference type="eggNOG" id="COG2175">
    <property type="taxonomic scope" value="Bacteria"/>
</dbReference>
<keyword evidence="5" id="KW-0560">Oxidoreductase</keyword>
<dbReference type="InterPro" id="IPR042098">
    <property type="entry name" value="TauD-like_sf"/>
</dbReference>
<evidence type="ECO:0000256" key="1">
    <source>
        <dbReference type="ARBA" id="ARBA00001954"/>
    </source>
</evidence>
<keyword evidence="6" id="KW-0408">Iron</keyword>
<evidence type="ECO:0000256" key="2">
    <source>
        <dbReference type="ARBA" id="ARBA00005896"/>
    </source>
</evidence>
<dbReference type="EC" id="1.14.11.77" evidence="9"/>
<dbReference type="PANTHER" id="PTHR30468">
    <property type="entry name" value="ALPHA-KETOGLUTARATE-DEPENDENT SULFONATE DIOXYGENASE"/>
    <property type="match status" value="1"/>
</dbReference>
<name>A0A094XIX1_ALKAL</name>
<keyword evidence="15" id="KW-1185">Reference proteome</keyword>